<feature type="transmembrane region" description="Helical" evidence="1">
    <location>
        <begin position="20"/>
        <end position="39"/>
    </location>
</feature>
<protein>
    <recommendedName>
        <fullName evidence="3">Transmembrane protein</fullName>
    </recommendedName>
</protein>
<name>A0A396JP27_MEDTR</name>
<keyword evidence="1" id="KW-0472">Membrane</keyword>
<accession>A0A396JP27</accession>
<dbReference type="EMBL" id="PSQE01000001">
    <property type="protein sequence ID" value="RHN80046.1"/>
    <property type="molecule type" value="Genomic_DNA"/>
</dbReference>
<keyword evidence="1" id="KW-0812">Transmembrane</keyword>
<dbReference type="Gramene" id="rna3922">
    <property type="protein sequence ID" value="RHN80046.1"/>
    <property type="gene ID" value="gene3922"/>
</dbReference>
<evidence type="ECO:0000256" key="1">
    <source>
        <dbReference type="SAM" id="Phobius"/>
    </source>
</evidence>
<dbReference type="AlphaFoldDB" id="A0A396JP27"/>
<evidence type="ECO:0000313" key="2">
    <source>
        <dbReference type="EMBL" id="RHN80046.1"/>
    </source>
</evidence>
<organism evidence="2">
    <name type="scientific">Medicago truncatula</name>
    <name type="common">Barrel medic</name>
    <name type="synonym">Medicago tribuloides</name>
    <dbReference type="NCBI Taxonomy" id="3880"/>
    <lineage>
        <taxon>Eukaryota</taxon>
        <taxon>Viridiplantae</taxon>
        <taxon>Streptophyta</taxon>
        <taxon>Embryophyta</taxon>
        <taxon>Tracheophyta</taxon>
        <taxon>Spermatophyta</taxon>
        <taxon>Magnoliopsida</taxon>
        <taxon>eudicotyledons</taxon>
        <taxon>Gunneridae</taxon>
        <taxon>Pentapetalae</taxon>
        <taxon>rosids</taxon>
        <taxon>fabids</taxon>
        <taxon>Fabales</taxon>
        <taxon>Fabaceae</taxon>
        <taxon>Papilionoideae</taxon>
        <taxon>50 kb inversion clade</taxon>
        <taxon>NPAAA clade</taxon>
        <taxon>Hologalegina</taxon>
        <taxon>IRL clade</taxon>
        <taxon>Trifolieae</taxon>
        <taxon>Medicago</taxon>
    </lineage>
</organism>
<comment type="caution">
    <text evidence="2">The sequence shown here is derived from an EMBL/GenBank/DDBJ whole genome shotgun (WGS) entry which is preliminary data.</text>
</comment>
<dbReference type="Proteomes" id="UP000265566">
    <property type="component" value="Chromosome 1"/>
</dbReference>
<keyword evidence="1" id="KW-1133">Transmembrane helix</keyword>
<gene>
    <name evidence="2" type="ORF">MtrunA17_Chr1g0184001</name>
</gene>
<proteinExistence type="predicted"/>
<reference evidence="2" key="1">
    <citation type="journal article" date="2018" name="Nat. Plants">
        <title>Whole-genome landscape of Medicago truncatula symbiotic genes.</title>
        <authorList>
            <person name="Pecrix Y."/>
            <person name="Gamas P."/>
            <person name="Carrere S."/>
        </authorList>
    </citation>
    <scope>NUCLEOTIDE SEQUENCE</scope>
    <source>
        <tissue evidence="2">Leaves</tissue>
    </source>
</reference>
<evidence type="ECO:0008006" key="3">
    <source>
        <dbReference type="Google" id="ProtNLM"/>
    </source>
</evidence>
<sequence>MKADFQLASAAYVRNIGHSLGAWVLCFWLFLLMLARPVCEMHGLCARRVRQHPILC</sequence>